<dbReference type="PANTHER" id="PTHR43820">
    <property type="entry name" value="HIGH-AFFINITY BRANCHED-CHAIN AMINO ACID TRANSPORT ATP-BINDING PROTEIN LIVF"/>
    <property type="match status" value="1"/>
</dbReference>
<dbReference type="GO" id="GO:0016887">
    <property type="term" value="F:ATP hydrolysis activity"/>
    <property type="evidence" value="ECO:0007669"/>
    <property type="project" value="InterPro"/>
</dbReference>
<dbReference type="EMBL" id="CABDVU010000001">
    <property type="protein sequence ID" value="VTN14718.1"/>
    <property type="molecule type" value="Genomic_DNA"/>
</dbReference>
<keyword evidence="4" id="KW-0067">ATP-binding</keyword>
<dbReference type="PROSITE" id="PS50893">
    <property type="entry name" value="ABC_TRANSPORTER_2"/>
    <property type="match status" value="1"/>
</dbReference>
<dbReference type="SMART" id="SM00382">
    <property type="entry name" value="AAA"/>
    <property type="match status" value="1"/>
</dbReference>
<dbReference type="InterPro" id="IPR052156">
    <property type="entry name" value="BCAA_Transport_ATP-bd_LivF"/>
</dbReference>
<evidence type="ECO:0000313" key="7">
    <source>
        <dbReference type="EMBL" id="VTN14718.1"/>
    </source>
</evidence>
<dbReference type="InterPro" id="IPR003439">
    <property type="entry name" value="ABC_transporter-like_ATP-bd"/>
</dbReference>
<name>A0A4U9DEB9_RAOTE</name>
<keyword evidence="3" id="KW-0547">Nucleotide-binding</keyword>
<evidence type="ECO:0000256" key="4">
    <source>
        <dbReference type="ARBA" id="ARBA00022840"/>
    </source>
</evidence>
<reference evidence="7 8" key="1">
    <citation type="submission" date="2019-04" db="EMBL/GenBank/DDBJ databases">
        <authorList>
            <consortium name="Pathogen Informatics"/>
        </authorList>
    </citation>
    <scope>NUCLEOTIDE SEQUENCE [LARGE SCALE GENOMIC DNA]</scope>
    <source>
        <strain evidence="7 8">NCTC9185</strain>
    </source>
</reference>
<protein>
    <submittedName>
        <fullName evidence="7">LIV-I protein F</fullName>
    </submittedName>
</protein>
<dbReference type="SUPFAM" id="SSF52540">
    <property type="entry name" value="P-loop containing nucleoside triphosphate hydrolases"/>
    <property type="match status" value="2"/>
</dbReference>
<evidence type="ECO:0000313" key="8">
    <source>
        <dbReference type="Proteomes" id="UP000339249"/>
    </source>
</evidence>
<dbReference type="Proteomes" id="UP000339249">
    <property type="component" value="Unassembled WGS sequence"/>
</dbReference>
<dbReference type="Pfam" id="PF00005">
    <property type="entry name" value="ABC_tran"/>
    <property type="match status" value="2"/>
</dbReference>
<gene>
    <name evidence="7" type="primary">livF_5</name>
    <name evidence="7" type="ORF">NCTC9185_06786</name>
</gene>
<evidence type="ECO:0000256" key="2">
    <source>
        <dbReference type="ARBA" id="ARBA00022448"/>
    </source>
</evidence>
<proteinExistence type="inferred from homology"/>
<evidence type="ECO:0000256" key="1">
    <source>
        <dbReference type="ARBA" id="ARBA00005417"/>
    </source>
</evidence>
<dbReference type="CDD" id="cd03224">
    <property type="entry name" value="ABC_TM1139_LivF_branched"/>
    <property type="match status" value="1"/>
</dbReference>
<keyword evidence="5" id="KW-0029">Amino-acid transport</keyword>
<dbReference type="PANTHER" id="PTHR43820:SF4">
    <property type="entry name" value="HIGH-AFFINITY BRANCHED-CHAIN AMINO ACID TRANSPORT ATP-BINDING PROTEIN LIVF"/>
    <property type="match status" value="1"/>
</dbReference>
<sequence>MRLFNQMSVLENVMVGRHVRTRNGVWAALSRHRRARAEEAQTRELAWHWLEYTGIAQFAHYRACDLAYGHQRRLEIARALATDPRLLALDEPAAGMNAAEKVALGELLLRIRNDGKTLLMIEHDVKLVMGICDRLMVLDYGKRWPAARLKPYVVTRRLSPPGWEETRMSDLLTVSGLGVHYGGIQAVREVSFSVQEGEQTTLIGANGAGKSSTVRAVTGLEPFSGDIVFNGRPVRQRRAETLLREGLVMVPEGRGIFARMTVLENLQMGAWLRRDGAAVKREMDDIFSQFPRLGERQHQLAGLLSGGEQQLLALNRALLSRPRLLILDEPSMGLAPLMVENVFRVIATLRQRGVALLLIEQNARLALEATDSAWVMDSGSIVERGASRTLLADDRIAQIYLGEMPV</sequence>
<evidence type="ECO:0000256" key="3">
    <source>
        <dbReference type="ARBA" id="ARBA00022741"/>
    </source>
</evidence>
<dbReference type="GO" id="GO:0015658">
    <property type="term" value="F:branched-chain amino acid transmembrane transporter activity"/>
    <property type="evidence" value="ECO:0007669"/>
    <property type="project" value="TreeGrafter"/>
</dbReference>
<organism evidence="7 8">
    <name type="scientific">Raoultella terrigena</name>
    <name type="common">Klebsiella terrigena</name>
    <dbReference type="NCBI Taxonomy" id="577"/>
    <lineage>
        <taxon>Bacteria</taxon>
        <taxon>Pseudomonadati</taxon>
        <taxon>Pseudomonadota</taxon>
        <taxon>Gammaproteobacteria</taxon>
        <taxon>Enterobacterales</taxon>
        <taxon>Enterobacteriaceae</taxon>
        <taxon>Klebsiella/Raoultella group</taxon>
        <taxon>Raoultella</taxon>
    </lineage>
</organism>
<accession>A0A4U9DEB9</accession>
<dbReference type="Gene3D" id="3.40.50.300">
    <property type="entry name" value="P-loop containing nucleotide triphosphate hydrolases"/>
    <property type="match status" value="2"/>
</dbReference>
<dbReference type="GO" id="GO:0015807">
    <property type="term" value="P:L-amino acid transport"/>
    <property type="evidence" value="ECO:0007669"/>
    <property type="project" value="TreeGrafter"/>
</dbReference>
<feature type="domain" description="ABC transporter" evidence="6">
    <location>
        <begin position="166"/>
        <end position="403"/>
    </location>
</feature>
<evidence type="ECO:0000259" key="6">
    <source>
        <dbReference type="PROSITE" id="PS50893"/>
    </source>
</evidence>
<evidence type="ECO:0000256" key="5">
    <source>
        <dbReference type="ARBA" id="ARBA00022970"/>
    </source>
</evidence>
<dbReference type="AlphaFoldDB" id="A0A4U9DEB9"/>
<comment type="similarity">
    <text evidence="1">Belongs to the ABC transporter superfamily.</text>
</comment>
<dbReference type="InterPro" id="IPR003593">
    <property type="entry name" value="AAA+_ATPase"/>
</dbReference>
<keyword evidence="2" id="KW-0813">Transport</keyword>
<dbReference type="InterPro" id="IPR027417">
    <property type="entry name" value="P-loop_NTPase"/>
</dbReference>
<dbReference type="GO" id="GO:0005524">
    <property type="term" value="F:ATP binding"/>
    <property type="evidence" value="ECO:0007669"/>
    <property type="project" value="UniProtKB-KW"/>
</dbReference>